<dbReference type="InterPro" id="IPR036291">
    <property type="entry name" value="NAD(P)-bd_dom_sf"/>
</dbReference>
<evidence type="ECO:0000313" key="5">
    <source>
        <dbReference type="Proteomes" id="UP000194933"/>
    </source>
</evidence>
<keyword evidence="2" id="KW-0560">Oxidoreductase</keyword>
<dbReference type="PANTHER" id="PTHR48106">
    <property type="entry name" value="QUINONE OXIDOREDUCTASE PIG3-RELATED"/>
    <property type="match status" value="1"/>
</dbReference>
<dbReference type="GO" id="GO:0070402">
    <property type="term" value="F:NADPH binding"/>
    <property type="evidence" value="ECO:0007669"/>
    <property type="project" value="TreeGrafter"/>
</dbReference>
<dbReference type="SMART" id="SM00829">
    <property type="entry name" value="PKS_ER"/>
    <property type="match status" value="1"/>
</dbReference>
<dbReference type="Proteomes" id="UP000194933">
    <property type="component" value="Unassembled WGS sequence"/>
</dbReference>
<dbReference type="Gene3D" id="3.40.50.720">
    <property type="entry name" value="NAD(P)-binding Rossmann-like Domain"/>
    <property type="match status" value="1"/>
</dbReference>
<dbReference type="AlphaFoldDB" id="A0A2C9XP71"/>
<gene>
    <name evidence="4" type="ORF">A5844_000220</name>
</gene>
<dbReference type="Pfam" id="PF08240">
    <property type="entry name" value="ADH_N"/>
    <property type="match status" value="1"/>
</dbReference>
<keyword evidence="5" id="KW-1185">Reference proteome</keyword>
<evidence type="ECO:0000259" key="3">
    <source>
        <dbReference type="SMART" id="SM00829"/>
    </source>
</evidence>
<reference evidence="4 5" key="1">
    <citation type="submission" date="2017-05" db="EMBL/GenBank/DDBJ databases">
        <title>The Genome Sequence of Enterococcus sp. 10A9_DIV0425.</title>
        <authorList>
            <consortium name="The Broad Institute Genomics Platform"/>
            <consortium name="The Broad Institute Genomic Center for Infectious Diseases"/>
            <person name="Earl A."/>
            <person name="Manson A."/>
            <person name="Schwartman J."/>
            <person name="Gilmore M."/>
            <person name="Abouelleil A."/>
            <person name="Cao P."/>
            <person name="Chapman S."/>
            <person name="Cusick C."/>
            <person name="Shea T."/>
            <person name="Young S."/>
            <person name="Neafsey D."/>
            <person name="Nusbaum C."/>
            <person name="Birren B."/>
        </authorList>
    </citation>
    <scope>NUCLEOTIDE SEQUENCE [LARGE SCALE GENOMIC DNA]</scope>
    <source>
        <strain evidence="4 5">10A9_DIV0425</strain>
    </source>
</reference>
<dbReference type="SUPFAM" id="SSF50129">
    <property type="entry name" value="GroES-like"/>
    <property type="match status" value="1"/>
</dbReference>
<evidence type="ECO:0000256" key="1">
    <source>
        <dbReference type="ARBA" id="ARBA00022857"/>
    </source>
</evidence>
<dbReference type="RefSeq" id="WP_244610831.1">
    <property type="nucleotide sequence ID" value="NZ_NGMO01000001.1"/>
</dbReference>
<dbReference type="CDD" id="cd05282">
    <property type="entry name" value="ETR_like"/>
    <property type="match status" value="1"/>
</dbReference>
<dbReference type="Pfam" id="PF13602">
    <property type="entry name" value="ADH_zinc_N_2"/>
    <property type="match status" value="1"/>
</dbReference>
<sequence length="337" mass="37712">MVGKQLYIDSFGRPEEVIKIRERQPRNLLEGEILVEMIVAPINPSDLIPVTGAYAHRTPLPSLLGYEGVGIVRKVCDENDTHLIGKRVLPLRGEGTWQEFVITRSEYAIQVPDEINDRTASQCYINPITAWVLCTEVFSLKKGSYLLVNASNSSIGKSLVQLSKILDFKVISVIRDEKDRFPLEELGAFFIINSTNENVRDMVMALTNGIGVEGAVDSIGGEEGTMLAHCVQKDGIFRTIGLLSGEQVDWRLLQTTLPISAELFHLRHWIDSVSIEAWQQAFASVFTYLKSGVWQLPEPASSYPLTEYKEALIMLYQANRKGKIILQCNSGKVEKLI</sequence>
<dbReference type="SUPFAM" id="SSF51735">
    <property type="entry name" value="NAD(P)-binding Rossmann-fold domains"/>
    <property type="match status" value="1"/>
</dbReference>
<dbReference type="InterPro" id="IPR011032">
    <property type="entry name" value="GroES-like_sf"/>
</dbReference>
<evidence type="ECO:0000313" key="4">
    <source>
        <dbReference type="EMBL" id="OTP12005.1"/>
    </source>
</evidence>
<organism evidence="4 5">
    <name type="scientific">Candidatus Enterococcus wittei</name>
    <dbReference type="NCBI Taxonomy" id="1987383"/>
    <lineage>
        <taxon>Bacteria</taxon>
        <taxon>Bacillati</taxon>
        <taxon>Bacillota</taxon>
        <taxon>Bacilli</taxon>
        <taxon>Lactobacillales</taxon>
        <taxon>Enterococcaceae</taxon>
        <taxon>Enterococcus</taxon>
    </lineage>
</organism>
<dbReference type="EMBL" id="NGMO01000001">
    <property type="protein sequence ID" value="OTP12005.1"/>
    <property type="molecule type" value="Genomic_DNA"/>
</dbReference>
<dbReference type="GO" id="GO:0016651">
    <property type="term" value="F:oxidoreductase activity, acting on NAD(P)H"/>
    <property type="evidence" value="ECO:0007669"/>
    <property type="project" value="TreeGrafter"/>
</dbReference>
<proteinExistence type="predicted"/>
<dbReference type="PANTHER" id="PTHR48106:SF2">
    <property type="entry name" value="ZN2+-BINDING DEHYDROGENASE"/>
    <property type="match status" value="1"/>
</dbReference>
<dbReference type="Gene3D" id="3.90.180.10">
    <property type="entry name" value="Medium-chain alcohol dehydrogenases, catalytic domain"/>
    <property type="match status" value="1"/>
</dbReference>
<dbReference type="InterPro" id="IPR020843">
    <property type="entry name" value="ER"/>
</dbReference>
<name>A0A2C9XP71_9ENTE</name>
<comment type="caution">
    <text evidence="4">The sequence shown here is derived from an EMBL/GenBank/DDBJ whole genome shotgun (WGS) entry which is preliminary data.</text>
</comment>
<keyword evidence="1" id="KW-0521">NADP</keyword>
<feature type="domain" description="Enoyl reductase (ER)" evidence="3">
    <location>
        <begin position="13"/>
        <end position="326"/>
    </location>
</feature>
<evidence type="ECO:0000256" key="2">
    <source>
        <dbReference type="ARBA" id="ARBA00023002"/>
    </source>
</evidence>
<dbReference type="STRING" id="1987383.A5844_000220"/>
<protein>
    <recommendedName>
        <fullName evidence="3">Enoyl reductase (ER) domain-containing protein</fullName>
    </recommendedName>
</protein>
<dbReference type="InterPro" id="IPR013154">
    <property type="entry name" value="ADH-like_N"/>
</dbReference>
<accession>A0A2C9XP71</accession>